<dbReference type="EMBL" id="QNVU01000018">
    <property type="protein sequence ID" value="REC49288.1"/>
    <property type="molecule type" value="Genomic_DNA"/>
</dbReference>
<name>A0A3D9B7J6_9FLAO</name>
<feature type="transmembrane region" description="Helical" evidence="1">
    <location>
        <begin position="7"/>
        <end position="27"/>
    </location>
</feature>
<keyword evidence="3" id="KW-1185">Reference proteome</keyword>
<evidence type="ECO:0000256" key="1">
    <source>
        <dbReference type="SAM" id="Phobius"/>
    </source>
</evidence>
<feature type="transmembrane region" description="Helical" evidence="1">
    <location>
        <begin position="39"/>
        <end position="58"/>
    </location>
</feature>
<feature type="transmembrane region" description="Helical" evidence="1">
    <location>
        <begin position="65"/>
        <end position="83"/>
    </location>
</feature>
<organism evidence="2 3">
    <name type="scientific">Candidatus Chryseobacterium massiliense</name>
    <dbReference type="NCBI Taxonomy" id="204089"/>
    <lineage>
        <taxon>Bacteria</taxon>
        <taxon>Pseudomonadati</taxon>
        <taxon>Bacteroidota</taxon>
        <taxon>Flavobacteriia</taxon>
        <taxon>Flavobacteriales</taxon>
        <taxon>Weeksellaceae</taxon>
        <taxon>Chryseobacterium group</taxon>
        <taxon>Chryseobacterium</taxon>
    </lineage>
</organism>
<comment type="caution">
    <text evidence="2">The sequence shown here is derived from an EMBL/GenBank/DDBJ whole genome shotgun (WGS) entry which is preliminary data.</text>
</comment>
<proteinExistence type="predicted"/>
<dbReference type="Proteomes" id="UP000256924">
    <property type="component" value="Unassembled WGS sequence"/>
</dbReference>
<keyword evidence="1" id="KW-0472">Membrane</keyword>
<protein>
    <submittedName>
        <fullName evidence="2">Uncharacterized protein</fullName>
    </submittedName>
</protein>
<keyword evidence="1" id="KW-1133">Transmembrane helix</keyword>
<reference evidence="2 3" key="1">
    <citation type="journal article" date="2004" name="Emerg. Infect. Dis.">
        <title>Amoebae-resisting bacteria isolated from human nasal swabs by amoebal coculture.</title>
        <authorList>
            <person name="Greub G."/>
            <person name="La Scola B."/>
            <person name="Raoult D."/>
        </authorList>
    </citation>
    <scope>NUCLEOTIDE SEQUENCE [LARGE SCALE GENOMIC DNA]</scope>
    <source>
        <strain evidence="2 3">CCUG 51329</strain>
    </source>
</reference>
<dbReference type="AlphaFoldDB" id="A0A3D9B7J6"/>
<keyword evidence="1" id="KW-0812">Transmembrane</keyword>
<feature type="transmembrane region" description="Helical" evidence="1">
    <location>
        <begin position="95"/>
        <end position="119"/>
    </location>
</feature>
<evidence type="ECO:0000313" key="2">
    <source>
        <dbReference type="EMBL" id="REC49288.1"/>
    </source>
</evidence>
<sequence length="133" mass="15856">MQIREILKYYVAILFLSIIIPCLLIAGNKFIFGEYQLKIILFTLFKIILLNSVNFIYLFKKVNRYIIAFFASFLFQILAYIYFEKLTHSAQGYEFSYIYPTFVSAFNVGFNLLLILFYLSKKIQINNDDYEKK</sequence>
<evidence type="ECO:0000313" key="3">
    <source>
        <dbReference type="Proteomes" id="UP000256924"/>
    </source>
</evidence>
<accession>A0A3D9B7J6</accession>
<gene>
    <name evidence="2" type="ORF">DRF68_10380</name>
</gene>